<dbReference type="InterPro" id="IPR020843">
    <property type="entry name" value="ER"/>
</dbReference>
<dbReference type="InterPro" id="IPR052711">
    <property type="entry name" value="Zinc_ADH-like"/>
</dbReference>
<dbReference type="Pfam" id="PF08240">
    <property type="entry name" value="ADH_N"/>
    <property type="match status" value="1"/>
</dbReference>
<dbReference type="SUPFAM" id="SSF51735">
    <property type="entry name" value="NAD(P)-binding Rossmann-fold domains"/>
    <property type="match status" value="1"/>
</dbReference>
<dbReference type="InterPro" id="IPR013149">
    <property type="entry name" value="ADH-like_C"/>
</dbReference>
<dbReference type="PANTHER" id="PTHR45033:SF3">
    <property type="entry name" value="DEHYDROGENASE, PUTATIVE (AFU_ORTHOLOGUE AFUA_2G13270)-RELATED"/>
    <property type="match status" value="1"/>
</dbReference>
<keyword evidence="2" id="KW-0560">Oxidoreductase</keyword>
<dbReference type="GO" id="GO:0004022">
    <property type="term" value="F:alcohol dehydrogenase (NAD+) activity"/>
    <property type="evidence" value="ECO:0007669"/>
    <property type="project" value="UniProtKB-EC"/>
</dbReference>
<dbReference type="InterPro" id="IPR011032">
    <property type="entry name" value="GroES-like_sf"/>
</dbReference>
<evidence type="ECO:0000313" key="3">
    <source>
        <dbReference type="Proteomes" id="UP000438448"/>
    </source>
</evidence>
<evidence type="ECO:0000313" key="2">
    <source>
        <dbReference type="EMBL" id="MQY21545.1"/>
    </source>
</evidence>
<dbReference type="RefSeq" id="WP_319945288.1">
    <property type="nucleotide sequence ID" value="NZ_WEGK01000010.1"/>
</dbReference>
<dbReference type="InterPro" id="IPR013154">
    <property type="entry name" value="ADH-like_N"/>
</dbReference>
<protein>
    <submittedName>
        <fullName evidence="2">Alcohol dehydrogenase</fullName>
        <ecNumber evidence="2">1.1.1.1</ecNumber>
    </submittedName>
</protein>
<comment type="caution">
    <text evidence="2">The sequence shown here is derived from an EMBL/GenBank/DDBJ whole genome shotgun (WGS) entry which is preliminary data.</text>
</comment>
<dbReference type="AlphaFoldDB" id="A0A7K0D716"/>
<dbReference type="SUPFAM" id="SSF50129">
    <property type="entry name" value="GroES-like"/>
    <property type="match status" value="1"/>
</dbReference>
<dbReference type="PANTHER" id="PTHR45033">
    <property type="match status" value="1"/>
</dbReference>
<evidence type="ECO:0000259" key="1">
    <source>
        <dbReference type="SMART" id="SM00829"/>
    </source>
</evidence>
<dbReference type="Proteomes" id="UP000438448">
    <property type="component" value="Unassembled WGS sequence"/>
</dbReference>
<dbReference type="EMBL" id="WEGK01000010">
    <property type="protein sequence ID" value="MQY21545.1"/>
    <property type="molecule type" value="Genomic_DNA"/>
</dbReference>
<proteinExistence type="predicted"/>
<dbReference type="EC" id="1.1.1.1" evidence="2"/>
<gene>
    <name evidence="2" type="primary">adhT_2</name>
    <name evidence="2" type="ORF">NRB20_46580</name>
</gene>
<feature type="domain" description="Enoyl reductase (ER)" evidence="1">
    <location>
        <begin position="13"/>
        <end position="320"/>
    </location>
</feature>
<keyword evidence="3" id="KW-1185">Reference proteome</keyword>
<name>A0A7K0D716_9NOCA</name>
<sequence length="322" mass="33853">MLAATITGVDAADPLSGLRVGEHPDPVAPESWTVVRVRAASLNHHDIWSLRGVGTPRGATFPRVLGCDASGVDAEGREVIIHALINDPDWGGEEILDPGVTILSDLVDGTFAERVAVPRRNLVTKPESLSFEEAACLPTAWVTAYRMLFVLAGATAGSTVLVQGSGGGVATAAIMLGRAAGVRVWVTGRSAEKRARAVELGADQAFEPGVRLPERVDAVLETVGAATWAHSLKAVRPGGAIVVAGMTSGSNPPLDLERVYMAKLRIIGTTMGTRDDLEQLVKFLADNDIHPPVHSVLPLADARTAFESMLAGELFGKVVLQP</sequence>
<dbReference type="Pfam" id="PF00107">
    <property type="entry name" value="ADH_zinc_N"/>
    <property type="match status" value="1"/>
</dbReference>
<reference evidence="2 3" key="1">
    <citation type="submission" date="2019-10" db="EMBL/GenBank/DDBJ databases">
        <title>Nocardia macrotermitis sp. nov. and Nocardia aurantia sp. nov., isolated from the gut of fungus growing-termite Macrotermes natalensis.</title>
        <authorList>
            <person name="Benndorf R."/>
            <person name="Schwitalla J."/>
            <person name="Martin K."/>
            <person name="De Beer W."/>
            <person name="Kaster A.-K."/>
            <person name="Vollmers J."/>
            <person name="Poulsen M."/>
            <person name="Beemelmanns C."/>
        </authorList>
    </citation>
    <scope>NUCLEOTIDE SEQUENCE [LARGE SCALE GENOMIC DNA]</scope>
    <source>
        <strain evidence="2 3">RB20</strain>
    </source>
</reference>
<accession>A0A7K0D716</accession>
<organism evidence="2 3">
    <name type="scientific">Nocardia macrotermitis</name>
    <dbReference type="NCBI Taxonomy" id="2585198"/>
    <lineage>
        <taxon>Bacteria</taxon>
        <taxon>Bacillati</taxon>
        <taxon>Actinomycetota</taxon>
        <taxon>Actinomycetes</taxon>
        <taxon>Mycobacteriales</taxon>
        <taxon>Nocardiaceae</taxon>
        <taxon>Nocardia</taxon>
    </lineage>
</organism>
<dbReference type="InterPro" id="IPR036291">
    <property type="entry name" value="NAD(P)-bd_dom_sf"/>
</dbReference>
<dbReference type="Gene3D" id="3.90.180.10">
    <property type="entry name" value="Medium-chain alcohol dehydrogenases, catalytic domain"/>
    <property type="match status" value="1"/>
</dbReference>
<dbReference type="SMART" id="SM00829">
    <property type="entry name" value="PKS_ER"/>
    <property type="match status" value="1"/>
</dbReference>
<dbReference type="Gene3D" id="3.40.50.720">
    <property type="entry name" value="NAD(P)-binding Rossmann-like Domain"/>
    <property type="match status" value="1"/>
</dbReference>